<organism evidence="9 10">
    <name type="scientific">Paenibacillus zeisoli</name>
    <dbReference type="NCBI Taxonomy" id="2496267"/>
    <lineage>
        <taxon>Bacteria</taxon>
        <taxon>Bacillati</taxon>
        <taxon>Bacillota</taxon>
        <taxon>Bacilli</taxon>
        <taxon>Bacillales</taxon>
        <taxon>Paenibacillaceae</taxon>
        <taxon>Paenibacillus</taxon>
    </lineage>
</organism>
<keyword evidence="7" id="KW-0501">Molybdenum cofactor biosynthesis</keyword>
<proteinExistence type="predicted"/>
<keyword evidence="2 9" id="KW-0808">Transferase</keyword>
<sequence length="205" mass="22452">MLTGLILAGSSDTQGDSQMAALLPYQGEPLIQTQVREMLQICEEIIVATPDPRPFLKILDPSIRIITDFYRGRGPLGGMYAGFSLSSHQSIWAVGSDMPYISAQAASLLLERKQAGYEAAIPWIGGVSYPLHGVYDKSCAGHIQTLVNNGDNRTSSLIRRLNTLDMLEYELEERGIGLEFIRSLDELEQAQAEVSSFEGGSIQTI</sequence>
<evidence type="ECO:0000256" key="7">
    <source>
        <dbReference type="ARBA" id="ARBA00023150"/>
    </source>
</evidence>
<dbReference type="AlphaFoldDB" id="A0A3S1D886"/>
<dbReference type="CDD" id="cd02503">
    <property type="entry name" value="MobA"/>
    <property type="match status" value="1"/>
</dbReference>
<evidence type="ECO:0000256" key="4">
    <source>
        <dbReference type="ARBA" id="ARBA00022741"/>
    </source>
</evidence>
<dbReference type="Pfam" id="PF12804">
    <property type="entry name" value="NTP_transf_3"/>
    <property type="match status" value="1"/>
</dbReference>
<dbReference type="GO" id="GO:0046872">
    <property type="term" value="F:metal ion binding"/>
    <property type="evidence" value="ECO:0007669"/>
    <property type="project" value="UniProtKB-KW"/>
</dbReference>
<gene>
    <name evidence="9" type="ORF">EJP77_14825</name>
</gene>
<keyword evidence="10" id="KW-1185">Reference proteome</keyword>
<dbReference type="PANTHER" id="PTHR19136:SF81">
    <property type="entry name" value="MOLYBDENUM COFACTOR GUANYLYLTRANSFERASE"/>
    <property type="match status" value="1"/>
</dbReference>
<dbReference type="InterPro" id="IPR029044">
    <property type="entry name" value="Nucleotide-diphossugar_trans"/>
</dbReference>
<keyword evidence="9" id="KW-0548">Nucleotidyltransferase</keyword>
<evidence type="ECO:0000256" key="2">
    <source>
        <dbReference type="ARBA" id="ARBA00022679"/>
    </source>
</evidence>
<name>A0A3S1D886_9BACL</name>
<comment type="caution">
    <text evidence="9">The sequence shown here is derived from an EMBL/GenBank/DDBJ whole genome shotgun (WGS) entry which is preliminary data.</text>
</comment>
<evidence type="ECO:0000256" key="5">
    <source>
        <dbReference type="ARBA" id="ARBA00022842"/>
    </source>
</evidence>
<dbReference type="RefSeq" id="WP_127200023.1">
    <property type="nucleotide sequence ID" value="NZ_RZNX01000006.1"/>
</dbReference>
<dbReference type="GO" id="GO:0005525">
    <property type="term" value="F:GTP binding"/>
    <property type="evidence" value="ECO:0007669"/>
    <property type="project" value="UniProtKB-KW"/>
</dbReference>
<dbReference type="Gene3D" id="3.90.550.10">
    <property type="entry name" value="Spore Coat Polysaccharide Biosynthesis Protein SpsA, Chain A"/>
    <property type="match status" value="1"/>
</dbReference>
<dbReference type="Proteomes" id="UP000272464">
    <property type="component" value="Unassembled WGS sequence"/>
</dbReference>
<evidence type="ECO:0000313" key="9">
    <source>
        <dbReference type="EMBL" id="RUT29640.1"/>
    </source>
</evidence>
<accession>A0A3S1D886</accession>
<dbReference type="SUPFAM" id="SSF53448">
    <property type="entry name" value="Nucleotide-diphospho-sugar transferases"/>
    <property type="match status" value="1"/>
</dbReference>
<evidence type="ECO:0000256" key="1">
    <source>
        <dbReference type="ARBA" id="ARBA00022490"/>
    </source>
</evidence>
<dbReference type="GO" id="GO:0016779">
    <property type="term" value="F:nucleotidyltransferase activity"/>
    <property type="evidence" value="ECO:0007669"/>
    <property type="project" value="UniProtKB-KW"/>
</dbReference>
<keyword evidence="3" id="KW-0479">Metal-binding</keyword>
<evidence type="ECO:0000313" key="10">
    <source>
        <dbReference type="Proteomes" id="UP000272464"/>
    </source>
</evidence>
<keyword evidence="1" id="KW-0963">Cytoplasm</keyword>
<dbReference type="InterPro" id="IPR025877">
    <property type="entry name" value="MobA-like_NTP_Trfase"/>
</dbReference>
<dbReference type="InterPro" id="IPR013482">
    <property type="entry name" value="Molybde_CF_guanTrfase"/>
</dbReference>
<evidence type="ECO:0000259" key="8">
    <source>
        <dbReference type="Pfam" id="PF12804"/>
    </source>
</evidence>
<keyword evidence="5" id="KW-0460">Magnesium</keyword>
<dbReference type="GO" id="GO:0006777">
    <property type="term" value="P:Mo-molybdopterin cofactor biosynthetic process"/>
    <property type="evidence" value="ECO:0007669"/>
    <property type="project" value="UniProtKB-KW"/>
</dbReference>
<protein>
    <submittedName>
        <fullName evidence="9">Molybdenum cofactor guanylyltransferase</fullName>
    </submittedName>
</protein>
<dbReference type="OrthoDB" id="9788394at2"/>
<feature type="domain" description="MobA-like NTP transferase" evidence="8">
    <location>
        <begin position="4"/>
        <end position="161"/>
    </location>
</feature>
<evidence type="ECO:0000256" key="6">
    <source>
        <dbReference type="ARBA" id="ARBA00023134"/>
    </source>
</evidence>
<reference evidence="9 10" key="1">
    <citation type="submission" date="2018-12" db="EMBL/GenBank/DDBJ databases">
        <authorList>
            <person name="Sun L."/>
            <person name="Chen Z."/>
        </authorList>
    </citation>
    <scope>NUCLEOTIDE SEQUENCE [LARGE SCALE GENOMIC DNA]</scope>
    <source>
        <strain evidence="9 10">3-5-3</strain>
    </source>
</reference>
<keyword evidence="6" id="KW-0342">GTP-binding</keyword>
<dbReference type="EMBL" id="RZNX01000006">
    <property type="protein sequence ID" value="RUT29640.1"/>
    <property type="molecule type" value="Genomic_DNA"/>
</dbReference>
<evidence type="ECO:0000256" key="3">
    <source>
        <dbReference type="ARBA" id="ARBA00022723"/>
    </source>
</evidence>
<dbReference type="PANTHER" id="PTHR19136">
    <property type="entry name" value="MOLYBDENUM COFACTOR GUANYLYLTRANSFERASE"/>
    <property type="match status" value="1"/>
</dbReference>
<keyword evidence="4" id="KW-0547">Nucleotide-binding</keyword>